<reference evidence="2" key="1">
    <citation type="submission" date="2020-04" db="EMBL/GenBank/DDBJ databases">
        <authorList>
            <person name="Alioto T."/>
            <person name="Alioto T."/>
            <person name="Gomez Garrido J."/>
        </authorList>
    </citation>
    <scope>NUCLEOTIDE SEQUENCE</scope>
    <source>
        <strain evidence="2">A484AB</strain>
    </source>
</reference>
<comment type="caution">
    <text evidence="2">The sequence shown here is derived from an EMBL/GenBank/DDBJ whole genome shotgun (WGS) entry which is preliminary data.</text>
</comment>
<accession>A0A7D9DVX5</accession>
<dbReference type="PANTHER" id="PTHR46791:SF4">
    <property type="match status" value="1"/>
</dbReference>
<organism evidence="2 3">
    <name type="scientific">Paramuricea clavata</name>
    <name type="common">Red gorgonian</name>
    <name type="synonym">Violescent sea-whip</name>
    <dbReference type="NCBI Taxonomy" id="317549"/>
    <lineage>
        <taxon>Eukaryota</taxon>
        <taxon>Metazoa</taxon>
        <taxon>Cnidaria</taxon>
        <taxon>Anthozoa</taxon>
        <taxon>Octocorallia</taxon>
        <taxon>Malacalcyonacea</taxon>
        <taxon>Plexauridae</taxon>
        <taxon>Paramuricea</taxon>
    </lineage>
</organism>
<feature type="domain" description="Integrase core" evidence="1">
    <location>
        <begin position="1"/>
        <end position="112"/>
    </location>
</feature>
<evidence type="ECO:0000259" key="1">
    <source>
        <dbReference type="Pfam" id="PF24764"/>
    </source>
</evidence>
<keyword evidence="3" id="KW-1185">Reference proteome</keyword>
<dbReference type="AlphaFoldDB" id="A0A7D9DVX5"/>
<dbReference type="Pfam" id="PF24764">
    <property type="entry name" value="rva_4"/>
    <property type="match status" value="1"/>
</dbReference>
<dbReference type="InterPro" id="IPR058913">
    <property type="entry name" value="Integrase_dom_put"/>
</dbReference>
<dbReference type="OrthoDB" id="5985302at2759"/>
<gene>
    <name evidence="2" type="ORF">PACLA_8A041885</name>
</gene>
<name>A0A7D9DVX5_PARCT</name>
<sequence length="158" mass="18199">MLQSRGINRGSIITGTSVHDQRIERLWREVNGIVSSRFVNIFVYLESFVLDTTSELHLFVLHLVYLPLVNQALRELRESWNNHSLSTEVTERNLSPMQLWVQGMISSRNSHYSAVRSVQDDLQVNWNDYGIDEDEPAANVEPNYNITVPSRNKNELTG</sequence>
<protein>
    <recommendedName>
        <fullName evidence="1">Integrase core domain-containing protein</fullName>
    </recommendedName>
</protein>
<evidence type="ECO:0000313" key="3">
    <source>
        <dbReference type="Proteomes" id="UP001152795"/>
    </source>
</evidence>
<dbReference type="PANTHER" id="PTHR46791">
    <property type="entry name" value="EXPRESSED PROTEIN"/>
    <property type="match status" value="1"/>
</dbReference>
<dbReference type="EMBL" id="CACRXK020002702">
    <property type="protein sequence ID" value="CAB3995636.1"/>
    <property type="molecule type" value="Genomic_DNA"/>
</dbReference>
<evidence type="ECO:0000313" key="2">
    <source>
        <dbReference type="EMBL" id="CAB3995636.1"/>
    </source>
</evidence>
<proteinExistence type="predicted"/>
<dbReference type="Proteomes" id="UP001152795">
    <property type="component" value="Unassembled WGS sequence"/>
</dbReference>